<dbReference type="Proteomes" id="UP000663891">
    <property type="component" value="Unassembled WGS sequence"/>
</dbReference>
<dbReference type="Proteomes" id="UP000663844">
    <property type="component" value="Unassembled WGS sequence"/>
</dbReference>
<feature type="region of interest" description="Disordered" evidence="1">
    <location>
        <begin position="1"/>
        <end position="121"/>
    </location>
</feature>
<dbReference type="EMBL" id="CAJOAY010001713">
    <property type="protein sequence ID" value="CAF3877733.1"/>
    <property type="molecule type" value="Genomic_DNA"/>
</dbReference>
<gene>
    <name evidence="2" type="ORF">JYZ213_LOCUS20591</name>
    <name evidence="6" type="ORF">KXQ929_LOCUS27719</name>
    <name evidence="5" type="ORF">OKA104_LOCUS22966</name>
    <name evidence="4" type="ORF">OXD698_LOCUS17195</name>
    <name evidence="3" type="ORF">VCS650_LOCUS35662</name>
</gene>
<dbReference type="Proteomes" id="UP000663845">
    <property type="component" value="Unassembled WGS sequence"/>
</dbReference>
<dbReference type="EMBL" id="CAJOAZ010001211">
    <property type="protein sequence ID" value="CAF3782033.1"/>
    <property type="molecule type" value="Genomic_DNA"/>
</dbReference>
<accession>A0A814N008</accession>
<evidence type="ECO:0000256" key="1">
    <source>
        <dbReference type="SAM" id="MobiDB-lite"/>
    </source>
</evidence>
<reference evidence="2" key="1">
    <citation type="submission" date="2021-02" db="EMBL/GenBank/DDBJ databases">
        <authorList>
            <person name="Nowell W R."/>
        </authorList>
    </citation>
    <scope>NUCLEOTIDE SEQUENCE</scope>
</reference>
<proteinExistence type="predicted"/>
<evidence type="ECO:0000313" key="6">
    <source>
        <dbReference type="EMBL" id="CAF3987705.1"/>
    </source>
</evidence>
<feature type="compositionally biased region" description="Polar residues" evidence="1">
    <location>
        <begin position="77"/>
        <end position="87"/>
    </location>
</feature>
<dbReference type="EMBL" id="CAJNOG010000218">
    <property type="protein sequence ID" value="CAF1086500.1"/>
    <property type="molecule type" value="Genomic_DNA"/>
</dbReference>
<evidence type="ECO:0000313" key="4">
    <source>
        <dbReference type="EMBL" id="CAF3782033.1"/>
    </source>
</evidence>
<dbReference type="OrthoDB" id="10024414at2759"/>
<evidence type="ECO:0000313" key="3">
    <source>
        <dbReference type="EMBL" id="CAF1385779.1"/>
    </source>
</evidence>
<sequence>MNIYSSTESNWNTTKKHTILSNGEYSSPTKRSRPSLSQRLGVPDDSDQSDVEPYSPSDDNELETQQRIIRQPKASLRESTLVSSGQHSKAILELLKDDDEDEEEEDEEEDEAYSPSQLDPATMDEVSDQLKDVNKSSSTIPIVQPATYVPPSLSTIHQQDMDYREKKKSNDTSVKAELNQNNCRIIPIHGECTGVDPRLKIHSARLRAKVRQLVLERLSTNDLTDRTEVLEELDHLVESHGRRLYWYRVICFLQNISLTNNTPKQMHYYLKEVSKLLVLTPTLSKILKIKQKYPKEIPIDPLQEQIINDPRSETFTINNVHLKLLRYK</sequence>
<evidence type="ECO:0000313" key="2">
    <source>
        <dbReference type="EMBL" id="CAF1086500.1"/>
    </source>
</evidence>
<name>A0A814N008_9BILA</name>
<dbReference type="AlphaFoldDB" id="A0A814N008"/>
<feature type="compositionally biased region" description="Acidic residues" evidence="1">
    <location>
        <begin position="96"/>
        <end position="112"/>
    </location>
</feature>
<feature type="compositionally biased region" description="Polar residues" evidence="1">
    <location>
        <begin position="1"/>
        <end position="38"/>
    </location>
</feature>
<evidence type="ECO:0000313" key="7">
    <source>
        <dbReference type="Proteomes" id="UP000663845"/>
    </source>
</evidence>
<dbReference type="Proteomes" id="UP000663881">
    <property type="component" value="Unassembled WGS sequence"/>
</dbReference>
<dbReference type="EMBL" id="CAJNON010000821">
    <property type="protein sequence ID" value="CAF1385779.1"/>
    <property type="molecule type" value="Genomic_DNA"/>
</dbReference>
<organism evidence="2 7">
    <name type="scientific">Adineta steineri</name>
    <dbReference type="NCBI Taxonomy" id="433720"/>
    <lineage>
        <taxon>Eukaryota</taxon>
        <taxon>Metazoa</taxon>
        <taxon>Spiralia</taxon>
        <taxon>Gnathifera</taxon>
        <taxon>Rotifera</taxon>
        <taxon>Eurotatoria</taxon>
        <taxon>Bdelloidea</taxon>
        <taxon>Adinetida</taxon>
        <taxon>Adinetidae</taxon>
        <taxon>Adineta</taxon>
    </lineage>
</organism>
<comment type="caution">
    <text evidence="2">The sequence shown here is derived from an EMBL/GenBank/DDBJ whole genome shotgun (WGS) entry which is preliminary data.</text>
</comment>
<dbReference type="Proteomes" id="UP000663868">
    <property type="component" value="Unassembled WGS sequence"/>
</dbReference>
<evidence type="ECO:0000313" key="5">
    <source>
        <dbReference type="EMBL" id="CAF3877733.1"/>
    </source>
</evidence>
<dbReference type="EMBL" id="CAJOBB010002654">
    <property type="protein sequence ID" value="CAF3987705.1"/>
    <property type="molecule type" value="Genomic_DNA"/>
</dbReference>
<protein>
    <submittedName>
        <fullName evidence="2">Uncharacterized protein</fullName>
    </submittedName>
</protein>